<name>Q03DV3_PEDPA</name>
<dbReference type="GO" id="GO:0009401">
    <property type="term" value="P:phosphoenolpyruvate-dependent sugar phosphotransferase system"/>
    <property type="evidence" value="ECO:0007669"/>
    <property type="project" value="UniProtKB-KW"/>
</dbReference>
<dbReference type="eggNOG" id="COG1455">
    <property type="taxonomic scope" value="Bacteria"/>
</dbReference>
<dbReference type="HOGENOM" id="CLU_029688_1_0_9"/>
<evidence type="ECO:0000313" key="12">
    <source>
        <dbReference type="EMBL" id="ABJ68619.1"/>
    </source>
</evidence>
<evidence type="ECO:0000256" key="6">
    <source>
        <dbReference type="ARBA" id="ARBA00022692"/>
    </source>
</evidence>
<keyword evidence="6 10" id="KW-0812">Transmembrane</keyword>
<feature type="domain" description="PTS EIIC type-3" evidence="11">
    <location>
        <begin position="8"/>
        <end position="414"/>
    </location>
</feature>
<dbReference type="PIRSF" id="PIRSF006351">
    <property type="entry name" value="PTS_EIIC-Cellobiose"/>
    <property type="match status" value="1"/>
</dbReference>
<evidence type="ECO:0000256" key="7">
    <source>
        <dbReference type="ARBA" id="ARBA00022989"/>
    </source>
</evidence>
<feature type="transmembrane region" description="Helical" evidence="10">
    <location>
        <begin position="286"/>
        <end position="307"/>
    </location>
</feature>
<dbReference type="KEGG" id="ppe:PEPE_1598"/>
<feature type="transmembrane region" description="Helical" evidence="10">
    <location>
        <begin position="319"/>
        <end position="339"/>
    </location>
</feature>
<sequence>MSKFQDILNAKLLPLSEKLQGNKVLAALMEGFIRTTPITLGIAFITIIGNFPFPGWTQMLTKVGIYDHVQAITNGATGVFSVYVVYSLAYAYAKQLEVNERNAALISLASFFMLMPQTISTTVIQHGKAVTQTIGALKLDYLGGQGIFIGMIVALIITRLYAFLSSKKLIVKLPDSVPAMVTESLAPVFVVTIIFVLIFGLRVLFGLTASGSIFKFFVDVVAAPLDSLATSPISIIIIMELLSVLWFFGIHNAVLQGPVSVITMTMIVSNITAYQHGKPLPYLVPSVVYAGIAASGFMGAIVFTMIRGKSAKFRELGKLSFIPSLFNITEPIMFGVPIMLNPMFFIPQCITPIITGFLSWGLVTTILPVSLNPTISLMPWTTPVFAKLPLEGGINLTIIMLICMVISFFIWVPFFKVADNHEYEIEQANAEK</sequence>
<keyword evidence="8 9" id="KW-0472">Membrane</keyword>
<evidence type="ECO:0000256" key="4">
    <source>
        <dbReference type="ARBA" id="ARBA00022597"/>
    </source>
</evidence>
<dbReference type="InterPro" id="IPR003352">
    <property type="entry name" value="PTS_EIIC"/>
</dbReference>
<dbReference type="Pfam" id="PF02378">
    <property type="entry name" value="PTS_EIIC"/>
    <property type="match status" value="1"/>
</dbReference>
<dbReference type="GO" id="GO:0008982">
    <property type="term" value="F:protein-N(PI)-phosphohistidine-sugar phosphotransferase activity"/>
    <property type="evidence" value="ECO:0007669"/>
    <property type="project" value="UniProtKB-UniRule"/>
</dbReference>
<keyword evidence="2 9" id="KW-0813">Transport</keyword>
<dbReference type="InterPro" id="IPR004796">
    <property type="entry name" value="PTS_IIC_cello"/>
</dbReference>
<keyword evidence="3 9" id="KW-1003">Cell membrane</keyword>
<feature type="transmembrane region" description="Helical" evidence="10">
    <location>
        <begin position="144"/>
        <end position="164"/>
    </location>
</feature>
<keyword evidence="7 10" id="KW-1133">Transmembrane helix</keyword>
<feature type="transmembrane region" description="Helical" evidence="10">
    <location>
        <begin position="255"/>
        <end position="274"/>
    </location>
</feature>
<dbReference type="GeneID" id="33062081"/>
<gene>
    <name evidence="12" type="ordered locus">PEPE_1598</name>
</gene>
<evidence type="ECO:0000256" key="5">
    <source>
        <dbReference type="ARBA" id="ARBA00022683"/>
    </source>
</evidence>
<dbReference type="PROSITE" id="PS51105">
    <property type="entry name" value="PTS_EIIC_TYPE_3"/>
    <property type="match status" value="1"/>
</dbReference>
<feature type="transmembrane region" description="Helical" evidence="10">
    <location>
        <begin position="392"/>
        <end position="414"/>
    </location>
</feature>
<dbReference type="NCBIfam" id="TIGR00410">
    <property type="entry name" value="lacE"/>
    <property type="match status" value="1"/>
</dbReference>
<proteinExistence type="predicted"/>
<protein>
    <recommendedName>
        <fullName evidence="9">Permease IIC component</fullName>
    </recommendedName>
</protein>
<dbReference type="GO" id="GO:0005886">
    <property type="term" value="C:plasma membrane"/>
    <property type="evidence" value="ECO:0007669"/>
    <property type="project" value="UniProtKB-SubCell"/>
</dbReference>
<feature type="transmembrane region" description="Helical" evidence="10">
    <location>
        <begin position="185"/>
        <end position="209"/>
    </location>
</feature>
<dbReference type="PANTHER" id="PTHR33989">
    <property type="match status" value="1"/>
</dbReference>
<dbReference type="PANTHER" id="PTHR33989:SF8">
    <property type="entry name" value="PERMEASE IIC COMPONENT"/>
    <property type="match status" value="1"/>
</dbReference>
<evidence type="ECO:0000256" key="9">
    <source>
        <dbReference type="PIRNR" id="PIRNR006351"/>
    </source>
</evidence>
<reference evidence="12 13" key="1">
    <citation type="journal article" date="2006" name="Proc. Natl. Acad. Sci. U.S.A.">
        <title>Comparative genomics of the lactic acid bacteria.</title>
        <authorList>
            <person name="Makarova K."/>
            <person name="Slesarev A."/>
            <person name="Wolf Y."/>
            <person name="Sorokin A."/>
            <person name="Mirkin B."/>
            <person name="Koonin E."/>
            <person name="Pavlov A."/>
            <person name="Pavlova N."/>
            <person name="Karamychev V."/>
            <person name="Polouchine N."/>
            <person name="Shakhova V."/>
            <person name="Grigoriev I."/>
            <person name="Lou Y."/>
            <person name="Rohksar D."/>
            <person name="Lucas S."/>
            <person name="Huang K."/>
            <person name="Goodstein D.M."/>
            <person name="Hawkins T."/>
            <person name="Plengvidhya V."/>
            <person name="Welker D."/>
            <person name="Hughes J."/>
            <person name="Goh Y."/>
            <person name="Benson A."/>
            <person name="Baldwin K."/>
            <person name="Lee J.H."/>
            <person name="Diaz-Muniz I."/>
            <person name="Dosti B."/>
            <person name="Smeianov V."/>
            <person name="Wechter W."/>
            <person name="Barabote R."/>
            <person name="Lorca G."/>
            <person name="Altermann E."/>
            <person name="Barrangou R."/>
            <person name="Ganesan B."/>
            <person name="Xie Y."/>
            <person name="Rawsthorne H."/>
            <person name="Tamir D."/>
            <person name="Parker C."/>
            <person name="Breidt F."/>
            <person name="Broadbent J."/>
            <person name="Hutkins R."/>
            <person name="O'Sullivan D."/>
            <person name="Steele J."/>
            <person name="Unlu G."/>
            <person name="Saier M."/>
            <person name="Klaenhammer T."/>
            <person name="Richardson P."/>
            <person name="Kozyavkin S."/>
            <person name="Weimer B."/>
            <person name="Mills D."/>
        </authorList>
    </citation>
    <scope>NUCLEOTIDE SEQUENCE [LARGE SCALE GENOMIC DNA]</scope>
    <source>
        <strain evidence="13">ATCC 25745 / CCUG 21536 / LMG 10740 / 183-1w</strain>
    </source>
</reference>
<evidence type="ECO:0000256" key="10">
    <source>
        <dbReference type="SAM" id="Phobius"/>
    </source>
</evidence>
<evidence type="ECO:0000256" key="1">
    <source>
        <dbReference type="ARBA" id="ARBA00004651"/>
    </source>
</evidence>
<feature type="transmembrane region" description="Helical" evidence="10">
    <location>
        <begin position="32"/>
        <end position="51"/>
    </location>
</feature>
<feature type="transmembrane region" description="Helical" evidence="10">
    <location>
        <begin position="345"/>
        <end position="371"/>
    </location>
</feature>
<feature type="transmembrane region" description="Helical" evidence="10">
    <location>
        <begin position="71"/>
        <end position="93"/>
    </location>
</feature>
<evidence type="ECO:0000256" key="3">
    <source>
        <dbReference type="ARBA" id="ARBA00022475"/>
    </source>
</evidence>
<dbReference type="GO" id="GO:1901264">
    <property type="term" value="P:carbohydrate derivative transport"/>
    <property type="evidence" value="ECO:0007669"/>
    <property type="project" value="TreeGrafter"/>
</dbReference>
<evidence type="ECO:0000259" key="11">
    <source>
        <dbReference type="PROSITE" id="PS51105"/>
    </source>
</evidence>
<dbReference type="EMBL" id="CP000422">
    <property type="protein sequence ID" value="ABJ68619.1"/>
    <property type="molecule type" value="Genomic_DNA"/>
</dbReference>
<dbReference type="RefSeq" id="WP_011673749.1">
    <property type="nucleotide sequence ID" value="NC_008525.1"/>
</dbReference>
<dbReference type="STRING" id="278197.PEPE_1598"/>
<accession>Q03DV3</accession>
<organism evidence="12 13">
    <name type="scientific">Pediococcus pentosaceus (strain ATCC 25745 / CCUG 21536 / LMG 10740 / 183-1w)</name>
    <dbReference type="NCBI Taxonomy" id="278197"/>
    <lineage>
        <taxon>Bacteria</taxon>
        <taxon>Bacillati</taxon>
        <taxon>Bacillota</taxon>
        <taxon>Bacilli</taxon>
        <taxon>Lactobacillales</taxon>
        <taxon>Lactobacillaceae</taxon>
        <taxon>Pediococcus</taxon>
    </lineage>
</organism>
<dbReference type="InterPro" id="IPR051088">
    <property type="entry name" value="PTS_Sugar-EIIC/EIIB"/>
</dbReference>
<evidence type="ECO:0000256" key="2">
    <source>
        <dbReference type="ARBA" id="ARBA00022448"/>
    </source>
</evidence>
<dbReference type="InterPro" id="IPR004501">
    <property type="entry name" value="PTS_EIIC_3"/>
</dbReference>
<dbReference type="OrthoDB" id="1550290at2"/>
<dbReference type="AlphaFoldDB" id="Q03DV3"/>
<comment type="function">
    <text evidence="9">The phosphoenolpyruvate-dependent sugar phosphotransferase system (PTS), a major carbohydrate active -transport system, catalyzes the phosphorylation of incoming sugar substrates concomitant with their translocation across the cell membrane.</text>
</comment>
<evidence type="ECO:0000313" key="13">
    <source>
        <dbReference type="Proteomes" id="UP000000773"/>
    </source>
</evidence>
<keyword evidence="5" id="KW-0598">Phosphotransferase system</keyword>
<dbReference type="Proteomes" id="UP000000773">
    <property type="component" value="Chromosome"/>
</dbReference>
<evidence type="ECO:0000256" key="8">
    <source>
        <dbReference type="ARBA" id="ARBA00023136"/>
    </source>
</evidence>
<comment type="subcellular location">
    <subcellularLocation>
        <location evidence="1">Cell membrane</location>
        <topology evidence="1">Multi-pass membrane protein</topology>
    </subcellularLocation>
</comment>
<keyword evidence="4 9" id="KW-0762">Sugar transport</keyword>
<feature type="transmembrane region" description="Helical" evidence="10">
    <location>
        <begin position="105"/>
        <end position="124"/>
    </location>
</feature>